<dbReference type="InterPro" id="IPR036770">
    <property type="entry name" value="Ankyrin_rpt-contain_sf"/>
</dbReference>
<dbReference type="GO" id="GO:0045732">
    <property type="term" value="P:positive regulation of protein catabolic process"/>
    <property type="evidence" value="ECO:0007669"/>
    <property type="project" value="TreeGrafter"/>
</dbReference>
<feature type="repeat" description="ANK" evidence="4">
    <location>
        <begin position="221"/>
        <end position="253"/>
    </location>
</feature>
<proteinExistence type="inferred from homology"/>
<comment type="similarity">
    <text evidence="1">Belongs to the ankyrin SOCS box (ASB) family.</text>
</comment>
<dbReference type="InterPro" id="IPR002110">
    <property type="entry name" value="Ankyrin_rpt"/>
</dbReference>
<dbReference type="Gene3D" id="1.25.40.20">
    <property type="entry name" value="Ankyrin repeat-containing domain"/>
    <property type="match status" value="1"/>
</dbReference>
<dbReference type="PROSITE" id="PS50297">
    <property type="entry name" value="ANK_REP_REGION"/>
    <property type="match status" value="1"/>
</dbReference>
<evidence type="ECO:0000256" key="2">
    <source>
        <dbReference type="ARBA" id="ARBA00022737"/>
    </source>
</evidence>
<dbReference type="SMART" id="SM00248">
    <property type="entry name" value="ANK"/>
    <property type="match status" value="3"/>
</dbReference>
<dbReference type="AlphaFoldDB" id="A0A7S1LPR9"/>
<dbReference type="PANTHER" id="PTHR24136:SF15">
    <property type="entry name" value="ANK_REP_REGION DOMAIN-CONTAINING PROTEIN"/>
    <property type="match status" value="1"/>
</dbReference>
<evidence type="ECO:0000313" key="6">
    <source>
        <dbReference type="EMBL" id="CAD9109841.1"/>
    </source>
</evidence>
<evidence type="ECO:0008006" key="7">
    <source>
        <dbReference type="Google" id="ProtNLM"/>
    </source>
</evidence>
<feature type="region of interest" description="Disordered" evidence="5">
    <location>
        <begin position="20"/>
        <end position="61"/>
    </location>
</feature>
<sequence length="378" mass="40990">MIPTKDPAFLLDPLNVADGGRRLGAQQRRRELTSGAGSSSDDDSDGQSMVAEVSSTGSSPASDVKLLRYHCLDAPLQWSVFVRLRKSWGDLSLTEVQYSRVLEAIDKVKQGSMRIDATQPFVSAIVDRHCPELKPPTKSGPREGCTFLLLAVITGDTALLKTCLDLGANPNDVRFLTETNALQSYVRHGFTPFFMACICERIDCMAMLHDKGASVHVSDRWGRTPLHAAAALGNSEVMEWLLAHGAPRLVTDRDSFRPGEMCVGKVILPGPSEHVLLRPESKAFFNGAQVSASPDAPTCSCGSTRSQGSCGCFDDMHHRWFADRVSAQWIPFEFIDAISNAAATATDRLQQQQPNPESPTSEIKVGGDDATKNAGSDL</sequence>
<keyword evidence="2" id="KW-0677">Repeat</keyword>
<name>A0A7S1LPR9_NEODS</name>
<protein>
    <recommendedName>
        <fullName evidence="7">Ankyrin repeat protein</fullName>
    </recommendedName>
</protein>
<organism evidence="6">
    <name type="scientific">Neobodo designis</name>
    <name type="common">Flagellated protozoan</name>
    <name type="synonym">Bodo designis</name>
    <dbReference type="NCBI Taxonomy" id="312471"/>
    <lineage>
        <taxon>Eukaryota</taxon>
        <taxon>Discoba</taxon>
        <taxon>Euglenozoa</taxon>
        <taxon>Kinetoplastea</taxon>
        <taxon>Metakinetoplastina</taxon>
        <taxon>Neobodonida</taxon>
        <taxon>Neobodo</taxon>
    </lineage>
</organism>
<dbReference type="Pfam" id="PF12796">
    <property type="entry name" value="Ank_2"/>
    <property type="match status" value="1"/>
</dbReference>
<reference evidence="6" key="1">
    <citation type="submission" date="2021-01" db="EMBL/GenBank/DDBJ databases">
        <authorList>
            <person name="Corre E."/>
            <person name="Pelletier E."/>
            <person name="Niang G."/>
            <person name="Scheremetjew M."/>
            <person name="Finn R."/>
            <person name="Kale V."/>
            <person name="Holt S."/>
            <person name="Cochrane G."/>
            <person name="Meng A."/>
            <person name="Brown T."/>
            <person name="Cohen L."/>
        </authorList>
    </citation>
    <scope>NUCLEOTIDE SEQUENCE</scope>
    <source>
        <strain evidence="6">CCAP 1951/1</strain>
    </source>
</reference>
<dbReference type="PANTHER" id="PTHR24136">
    <property type="entry name" value="SOWAH (DROSOPHILA) HOMOLOG"/>
    <property type="match status" value="1"/>
</dbReference>
<dbReference type="GO" id="GO:0016567">
    <property type="term" value="P:protein ubiquitination"/>
    <property type="evidence" value="ECO:0007669"/>
    <property type="project" value="TreeGrafter"/>
</dbReference>
<evidence type="ECO:0000256" key="4">
    <source>
        <dbReference type="PROSITE-ProRule" id="PRU00023"/>
    </source>
</evidence>
<dbReference type="InterPro" id="IPR051573">
    <property type="entry name" value="Ankyrin-SOCS_box_domain"/>
</dbReference>
<accession>A0A7S1LPR9</accession>
<dbReference type="EMBL" id="HBGF01017643">
    <property type="protein sequence ID" value="CAD9109841.1"/>
    <property type="molecule type" value="Transcribed_RNA"/>
</dbReference>
<evidence type="ECO:0000256" key="1">
    <source>
        <dbReference type="ARBA" id="ARBA00005949"/>
    </source>
</evidence>
<feature type="compositionally biased region" description="Polar residues" evidence="5">
    <location>
        <begin position="345"/>
        <end position="361"/>
    </location>
</feature>
<evidence type="ECO:0000256" key="3">
    <source>
        <dbReference type="ARBA" id="ARBA00023043"/>
    </source>
</evidence>
<keyword evidence="3 4" id="KW-0040">ANK repeat</keyword>
<evidence type="ECO:0000256" key="5">
    <source>
        <dbReference type="SAM" id="MobiDB-lite"/>
    </source>
</evidence>
<dbReference type="SUPFAM" id="SSF48403">
    <property type="entry name" value="Ankyrin repeat"/>
    <property type="match status" value="1"/>
</dbReference>
<dbReference type="PROSITE" id="PS50088">
    <property type="entry name" value="ANK_REPEAT"/>
    <property type="match status" value="1"/>
</dbReference>
<feature type="region of interest" description="Disordered" evidence="5">
    <location>
        <begin position="345"/>
        <end position="378"/>
    </location>
</feature>
<gene>
    <name evidence="6" type="ORF">NDES1114_LOCUS11618</name>
</gene>